<evidence type="ECO:0000313" key="3">
    <source>
        <dbReference type="Proteomes" id="UP001272052"/>
    </source>
</evidence>
<organism evidence="2 3">
    <name type="scientific">Methanimicrococcus hacksteinii</name>
    <dbReference type="NCBI Taxonomy" id="3028293"/>
    <lineage>
        <taxon>Archaea</taxon>
        <taxon>Methanobacteriati</taxon>
        <taxon>Methanobacteriota</taxon>
        <taxon>Stenosarchaea group</taxon>
        <taxon>Methanomicrobia</taxon>
        <taxon>Methanosarcinales</taxon>
        <taxon>Methanosarcinaceae</taxon>
        <taxon>Methanimicrococcus</taxon>
    </lineage>
</organism>
<dbReference type="Proteomes" id="UP001272052">
    <property type="component" value="Unassembled WGS sequence"/>
</dbReference>
<accession>A0ABU3VQS9</accession>
<evidence type="ECO:0000259" key="1">
    <source>
        <dbReference type="Pfam" id="PF03235"/>
    </source>
</evidence>
<keyword evidence="3" id="KW-1185">Reference proteome</keyword>
<dbReference type="InterPro" id="IPR004919">
    <property type="entry name" value="GmrSD_N"/>
</dbReference>
<reference evidence="2 3" key="1">
    <citation type="submission" date="2023-06" db="EMBL/GenBank/DDBJ databases">
        <title>Genome sequence of Methanimicrococcus sp. At1.</title>
        <authorList>
            <person name="Protasov E."/>
            <person name="Platt K."/>
            <person name="Poehlein A."/>
            <person name="Daniel R."/>
            <person name="Brune A."/>
        </authorList>
    </citation>
    <scope>NUCLEOTIDE SEQUENCE [LARGE SCALE GENOMIC DNA]</scope>
    <source>
        <strain evidence="2 3">At1</strain>
    </source>
</reference>
<dbReference type="EMBL" id="JAWDKC010000022">
    <property type="protein sequence ID" value="MDV0445756.1"/>
    <property type="molecule type" value="Genomic_DNA"/>
</dbReference>
<dbReference type="Pfam" id="PF03235">
    <property type="entry name" value="GmrSD_N"/>
    <property type="match status" value="1"/>
</dbReference>
<name>A0ABU3VQS9_9EURY</name>
<gene>
    <name evidence="2" type="ORF">MmiAt1_13510</name>
</gene>
<proteinExistence type="predicted"/>
<comment type="caution">
    <text evidence="2">The sequence shown here is derived from an EMBL/GenBank/DDBJ whole genome shotgun (WGS) entry which is preliminary data.</text>
</comment>
<evidence type="ECO:0000313" key="2">
    <source>
        <dbReference type="EMBL" id="MDV0445756.1"/>
    </source>
</evidence>
<dbReference type="RefSeq" id="WP_318786182.1">
    <property type="nucleotide sequence ID" value="NZ_JAWDKC010000022.1"/>
</dbReference>
<feature type="domain" description="GmrSD restriction endonucleases N-terminal" evidence="1">
    <location>
        <begin position="11"/>
        <end position="223"/>
    </location>
</feature>
<sequence length="687" mass="80744">MNEQGIETLLSLLEKYDIVIPIIQRDYVQGREDEHAKIVRQNLLSDMKAAILQKTPPLDLNFVYGKVEGNDFIPIDGQQRLTTLFLLHLYAFRNDESKTELFHRFTYKTRISSHAFFEKLTTNRKEIFASLLPPSEEIKDSEWFAPNWKFDPTIESVLIVLDDIKKEFSSIEDLDMKLSNKEYNPIVFKFLDMDDLGMEDTLYIKLNARGKPLTQFENFKASLNAQMRELNIPFTNEFENSFDNEWTDLFWEHSGQNLQDFDQTFLAFFETLFRNHEIIDFHEKDDWELTLDFSRIDEQIFETIYYTLNFLSNHSNKHSEKYSPAYKFIFDALDENNNHKNQVLFHAVSKYLCLSKGTDNGSFKQWLRIIRNIILNSENHTSYNYKNGLIDEIDKLAEQKDKLLEYFSNENVLGFDDQIREEHIKSKIILQDEDFAKTIYEAENHPYFNGQIRSALYLAGNEEEQYDKEIFQHYWMKISELFDAAGPKHDNHLLRRALLTFGDYSTTITGPDRVLAPDKSNEYFSSIKDLFSNCNIFVKELLDNLTSNNSIETQLNTIVKKSAIPETDWRHCFIDYPEIFSYMNQSYLLLRIVNDTVIMSPNKVFNGLNRDVFLSALEQSLKRIGIISLPCSGLGIKCDWYLAARSFKIRFKNKQFQIFNEKDEIIFETSSNTPITEATNNLKFILI</sequence>
<protein>
    <recommendedName>
        <fullName evidence="1">GmrSD restriction endonucleases N-terminal domain-containing protein</fullName>
    </recommendedName>
</protein>